<evidence type="ECO:0000313" key="8">
    <source>
        <dbReference type="Proteomes" id="UP000423396"/>
    </source>
</evidence>
<feature type="transmembrane region" description="Helical" evidence="6">
    <location>
        <begin position="54"/>
        <end position="76"/>
    </location>
</feature>
<evidence type="ECO:0000256" key="5">
    <source>
        <dbReference type="ARBA" id="ARBA00023136"/>
    </source>
</evidence>
<dbReference type="KEGG" id="sazo:D1868_05890"/>
<dbReference type="GO" id="GO:0005886">
    <property type="term" value="C:plasma membrane"/>
    <property type="evidence" value="ECO:0007669"/>
    <property type="project" value="UniProtKB-SubCell"/>
</dbReference>
<protein>
    <submittedName>
        <fullName evidence="7">Amino acid permease</fullName>
    </submittedName>
</protein>
<evidence type="ECO:0000256" key="2">
    <source>
        <dbReference type="ARBA" id="ARBA00022475"/>
    </source>
</evidence>
<evidence type="ECO:0000256" key="4">
    <source>
        <dbReference type="ARBA" id="ARBA00022989"/>
    </source>
</evidence>
<evidence type="ECO:0000256" key="1">
    <source>
        <dbReference type="ARBA" id="ARBA00004651"/>
    </source>
</evidence>
<feature type="transmembrane region" description="Helical" evidence="6">
    <location>
        <begin position="21"/>
        <end position="42"/>
    </location>
</feature>
<dbReference type="Gene3D" id="1.20.1740.10">
    <property type="entry name" value="Amino acid/polyamine transporter I"/>
    <property type="match status" value="1"/>
</dbReference>
<dbReference type="AlphaFoldDB" id="A0A650CP00"/>
<keyword evidence="8" id="KW-1185">Reference proteome</keyword>
<evidence type="ECO:0000256" key="6">
    <source>
        <dbReference type="SAM" id="Phobius"/>
    </source>
</evidence>
<dbReference type="RefSeq" id="WP_156006464.1">
    <property type="nucleotide sequence ID" value="NZ_CP045483.1"/>
</dbReference>
<proteinExistence type="predicted"/>
<keyword evidence="2" id="KW-1003">Cell membrane</keyword>
<dbReference type="GO" id="GO:0022857">
    <property type="term" value="F:transmembrane transporter activity"/>
    <property type="evidence" value="ECO:0007669"/>
    <property type="project" value="InterPro"/>
</dbReference>
<dbReference type="EMBL" id="CP045483">
    <property type="protein sequence ID" value="QGR19566.1"/>
    <property type="molecule type" value="Genomic_DNA"/>
</dbReference>
<dbReference type="Proteomes" id="UP000423396">
    <property type="component" value="Chromosome"/>
</dbReference>
<reference evidence="7 8" key="1">
    <citation type="submission" date="2019-10" db="EMBL/GenBank/DDBJ databases">
        <title>Genome Sequences from Six Type Strain Members of the Archaeal Family Sulfolobaceae: Acidianus ambivalens, Acidianus infernus, Metallosphaera prunae, Stygiolobus azoricus, Sulfolobus metallicus, and Sulfurisphaera ohwakuensis.</title>
        <authorList>
            <person name="Counts J.A."/>
            <person name="Kelly R.M."/>
        </authorList>
    </citation>
    <scope>NUCLEOTIDE SEQUENCE [LARGE SCALE GENOMIC DNA]</scope>
    <source>
        <strain evidence="7 8">FC6</strain>
    </source>
</reference>
<dbReference type="PANTHER" id="PTHR42770:SF7">
    <property type="entry name" value="MEMBRANE PROTEIN"/>
    <property type="match status" value="1"/>
</dbReference>
<dbReference type="Pfam" id="PF13520">
    <property type="entry name" value="AA_permease_2"/>
    <property type="match status" value="1"/>
</dbReference>
<evidence type="ECO:0000256" key="3">
    <source>
        <dbReference type="ARBA" id="ARBA00022692"/>
    </source>
</evidence>
<keyword evidence="4 6" id="KW-1133">Transmembrane helix</keyword>
<keyword evidence="3 6" id="KW-0812">Transmembrane</keyword>
<gene>
    <name evidence="7" type="ORF">D1868_05890</name>
</gene>
<dbReference type="OrthoDB" id="44092at2157"/>
<accession>A0A650CP00</accession>
<comment type="subcellular location">
    <subcellularLocation>
        <location evidence="1">Cell membrane</location>
        <topology evidence="1">Multi-pass membrane protein</topology>
    </subcellularLocation>
</comment>
<dbReference type="InterPro" id="IPR050367">
    <property type="entry name" value="APC_superfamily"/>
</dbReference>
<organism evidence="7 8">
    <name type="scientific">Stygiolobus azoricus</name>
    <dbReference type="NCBI Taxonomy" id="41675"/>
    <lineage>
        <taxon>Archaea</taxon>
        <taxon>Thermoproteota</taxon>
        <taxon>Thermoprotei</taxon>
        <taxon>Sulfolobales</taxon>
        <taxon>Sulfolobaceae</taxon>
        <taxon>Stygiolobus</taxon>
    </lineage>
</organism>
<evidence type="ECO:0000313" key="7">
    <source>
        <dbReference type="EMBL" id="QGR19566.1"/>
    </source>
</evidence>
<keyword evidence="5 6" id="KW-0472">Membrane</keyword>
<dbReference type="PANTHER" id="PTHR42770">
    <property type="entry name" value="AMINO ACID TRANSPORTER-RELATED"/>
    <property type="match status" value="1"/>
</dbReference>
<feature type="transmembrane region" description="Helical" evidence="6">
    <location>
        <begin position="97"/>
        <end position="117"/>
    </location>
</feature>
<dbReference type="GeneID" id="42798582"/>
<sequence>MQKGGKKIFVRESSGLIRDIGALDAFSMNFAYLGPAAGVAYPLTFAVALLGSNWLLATVLGAVLMFPVALLYYKLAGLIPRSAGDYIYISRIIGPRVGYIQAIANIFVFASGVPLLAQLELPLVLQPALETLGITFHNPSLITFAQNFSFSSEQTPIFLQQHS</sequence>
<name>A0A650CP00_9CREN</name>
<dbReference type="InterPro" id="IPR002293">
    <property type="entry name" value="AA/rel_permease1"/>
</dbReference>